<dbReference type="GO" id="GO:0032545">
    <property type="term" value="C:CURI complex"/>
    <property type="evidence" value="ECO:0007669"/>
    <property type="project" value="TreeGrafter"/>
</dbReference>
<evidence type="ECO:0000259" key="13">
    <source>
        <dbReference type="Pfam" id="PF17403"/>
    </source>
</evidence>
<dbReference type="GO" id="GO:0032040">
    <property type="term" value="C:small-subunit processome"/>
    <property type="evidence" value="ECO:0007669"/>
    <property type="project" value="TreeGrafter"/>
</dbReference>
<dbReference type="InterPro" id="IPR035371">
    <property type="entry name" value="Nrap_D6"/>
</dbReference>
<feature type="compositionally biased region" description="Basic and acidic residues" evidence="11">
    <location>
        <begin position="23"/>
        <end position="37"/>
    </location>
</feature>
<evidence type="ECO:0000256" key="4">
    <source>
        <dbReference type="ARBA" id="ARBA00016437"/>
    </source>
</evidence>
<dbReference type="Pfam" id="PF03813">
    <property type="entry name" value="Nrap"/>
    <property type="match status" value="1"/>
</dbReference>
<evidence type="ECO:0000313" key="18">
    <source>
        <dbReference type="EMBL" id="KAJ8714340.1"/>
    </source>
</evidence>
<evidence type="ECO:0000256" key="5">
    <source>
        <dbReference type="ARBA" id="ARBA00022454"/>
    </source>
</evidence>
<protein>
    <recommendedName>
        <fullName evidence="4 10">Nucleolar protein 6</fullName>
    </recommendedName>
</protein>
<feature type="domain" description="Nrap protein" evidence="16">
    <location>
        <begin position="834"/>
        <end position="983"/>
    </location>
</feature>
<dbReference type="Proteomes" id="UP001231518">
    <property type="component" value="Chromosome 13"/>
</dbReference>
<dbReference type="EMBL" id="JARGEI010000019">
    <property type="protein sequence ID" value="KAJ8714340.1"/>
    <property type="molecule type" value="Genomic_DNA"/>
</dbReference>
<dbReference type="GO" id="GO:0005694">
    <property type="term" value="C:chromosome"/>
    <property type="evidence" value="ECO:0007669"/>
    <property type="project" value="UniProtKB-SubCell"/>
</dbReference>
<dbReference type="GO" id="GO:0006364">
    <property type="term" value="P:rRNA processing"/>
    <property type="evidence" value="ECO:0007669"/>
    <property type="project" value="TreeGrafter"/>
</dbReference>
<dbReference type="GO" id="GO:0003723">
    <property type="term" value="F:RNA binding"/>
    <property type="evidence" value="ECO:0007669"/>
    <property type="project" value="UniProtKB-KW"/>
</dbReference>
<evidence type="ECO:0000313" key="19">
    <source>
        <dbReference type="Proteomes" id="UP001231518"/>
    </source>
</evidence>
<feature type="domain" description="Nrap protein" evidence="17">
    <location>
        <begin position="993"/>
        <end position="1121"/>
    </location>
</feature>
<gene>
    <name evidence="18" type="ORF">PYW07_002565</name>
</gene>
<accession>A0AAD8DQJ4</accession>
<dbReference type="Gene3D" id="1.10.1410.10">
    <property type="match status" value="2"/>
</dbReference>
<evidence type="ECO:0000259" key="16">
    <source>
        <dbReference type="Pfam" id="PF17406"/>
    </source>
</evidence>
<dbReference type="Pfam" id="PF17404">
    <property type="entry name" value="Nrap_D3"/>
    <property type="match status" value="1"/>
</dbReference>
<comment type="caution">
    <text evidence="18">The sequence shown here is derived from an EMBL/GenBank/DDBJ whole genome shotgun (WGS) entry which is preliminary data.</text>
</comment>
<name>A0AAD8DQJ4_MYTSE</name>
<evidence type="ECO:0000256" key="10">
    <source>
        <dbReference type="RuleBase" id="RU364032"/>
    </source>
</evidence>
<comment type="subcellular location">
    <subcellularLocation>
        <location evidence="1">Chromosome</location>
    </subcellularLocation>
    <subcellularLocation>
        <location evidence="2 10">Nucleus</location>
        <location evidence="2 10">Nucleolus</location>
    </subcellularLocation>
</comment>
<feature type="domain" description="Nrap protein" evidence="15">
    <location>
        <begin position="623"/>
        <end position="832"/>
    </location>
</feature>
<feature type="domain" description="Nrap protein" evidence="12">
    <location>
        <begin position="164"/>
        <end position="305"/>
    </location>
</feature>
<dbReference type="InterPro" id="IPR035369">
    <property type="entry name" value="Nrap_D4"/>
</dbReference>
<evidence type="ECO:0000259" key="15">
    <source>
        <dbReference type="Pfam" id="PF17405"/>
    </source>
</evidence>
<dbReference type="PANTHER" id="PTHR17972">
    <property type="entry name" value="NUCLEOLAR RNA-ASSOCIATED PROTEIN"/>
    <property type="match status" value="1"/>
</dbReference>
<dbReference type="InterPro" id="IPR035370">
    <property type="entry name" value="Nrap_D5"/>
</dbReference>
<dbReference type="GO" id="GO:0034456">
    <property type="term" value="C:UTP-C complex"/>
    <property type="evidence" value="ECO:0007669"/>
    <property type="project" value="TreeGrafter"/>
</dbReference>
<keyword evidence="7 10" id="KW-0539">Nucleus</keyword>
<evidence type="ECO:0000256" key="6">
    <source>
        <dbReference type="ARBA" id="ARBA00022884"/>
    </source>
</evidence>
<dbReference type="Pfam" id="PF17406">
    <property type="entry name" value="Nrap_D5"/>
    <property type="match status" value="1"/>
</dbReference>
<evidence type="ECO:0000256" key="2">
    <source>
        <dbReference type="ARBA" id="ARBA00004604"/>
    </source>
</evidence>
<keyword evidence="19" id="KW-1185">Reference proteome</keyword>
<feature type="domain" description="Nrap protein" evidence="13">
    <location>
        <begin position="310"/>
        <end position="442"/>
    </location>
</feature>
<evidence type="ECO:0000256" key="9">
    <source>
        <dbReference type="ARBA" id="ARBA00035020"/>
    </source>
</evidence>
<dbReference type="Pfam" id="PF17405">
    <property type="entry name" value="Nrap_D4"/>
    <property type="match status" value="1"/>
</dbReference>
<organism evidence="18 19">
    <name type="scientific">Mythimna separata</name>
    <name type="common">Oriental armyworm</name>
    <name type="synonym">Pseudaletia separata</name>
    <dbReference type="NCBI Taxonomy" id="271217"/>
    <lineage>
        <taxon>Eukaryota</taxon>
        <taxon>Metazoa</taxon>
        <taxon>Ecdysozoa</taxon>
        <taxon>Arthropoda</taxon>
        <taxon>Hexapoda</taxon>
        <taxon>Insecta</taxon>
        <taxon>Pterygota</taxon>
        <taxon>Neoptera</taxon>
        <taxon>Endopterygota</taxon>
        <taxon>Lepidoptera</taxon>
        <taxon>Glossata</taxon>
        <taxon>Ditrysia</taxon>
        <taxon>Noctuoidea</taxon>
        <taxon>Noctuidae</taxon>
        <taxon>Noctuinae</taxon>
        <taxon>Hadenini</taxon>
        <taxon>Mythimna</taxon>
    </lineage>
</organism>
<dbReference type="AlphaFoldDB" id="A0AAD8DQJ4"/>
<dbReference type="GO" id="GO:0006409">
    <property type="term" value="P:tRNA export from nucleus"/>
    <property type="evidence" value="ECO:0007669"/>
    <property type="project" value="TreeGrafter"/>
</dbReference>
<reference evidence="18" key="1">
    <citation type="submission" date="2023-03" db="EMBL/GenBank/DDBJ databases">
        <title>Chromosome-level genomes of two armyworms, Mythimna separata and Mythimna loreyi, provide insights into the biosynthesis and reception of sex pheromones.</title>
        <authorList>
            <person name="Zhao H."/>
        </authorList>
    </citation>
    <scope>NUCLEOTIDE SEQUENCE</scope>
    <source>
        <strain evidence="18">BeijingLab</strain>
        <tissue evidence="18">Pupa</tissue>
    </source>
</reference>
<comment type="similarity">
    <text evidence="3 10">Belongs to the NRAP family.</text>
</comment>
<dbReference type="InterPro" id="IPR005554">
    <property type="entry name" value="NOL6/Upt22"/>
</dbReference>
<proteinExistence type="inferred from homology"/>
<evidence type="ECO:0000259" key="17">
    <source>
        <dbReference type="Pfam" id="PF17407"/>
    </source>
</evidence>
<keyword evidence="6 10" id="KW-0694">RNA-binding</keyword>
<feature type="domain" description="Nrap protein" evidence="14">
    <location>
        <begin position="446"/>
        <end position="609"/>
    </location>
</feature>
<dbReference type="Gene3D" id="3.30.70.3030">
    <property type="match status" value="1"/>
</dbReference>
<evidence type="ECO:0000259" key="14">
    <source>
        <dbReference type="Pfam" id="PF17404"/>
    </source>
</evidence>
<evidence type="ECO:0000259" key="12">
    <source>
        <dbReference type="Pfam" id="PF03813"/>
    </source>
</evidence>
<comment type="function">
    <text evidence="8">Part of the small subunit (SSU) processome, first precursor of the small eukaryotic ribosomal subunit. During the assembly of the SSU processome in the nucleolus, many ribosome biogenesis factors, an RNA chaperone and ribosomal proteins associate with the nascent pre-rRNA and work in concert to generate RNA folding, modifications, rearrangements and cleavage as well as targeted degradation of pre-ribosomal RNA by the RNA exosome.</text>
</comment>
<evidence type="ECO:0000256" key="7">
    <source>
        <dbReference type="ARBA" id="ARBA00023242"/>
    </source>
</evidence>
<feature type="region of interest" description="Disordered" evidence="11">
    <location>
        <begin position="1"/>
        <end position="40"/>
    </location>
</feature>
<evidence type="ECO:0000256" key="8">
    <source>
        <dbReference type="ARBA" id="ARBA00035000"/>
    </source>
</evidence>
<sequence length="1124" mass="127393">MVKRDVKTSISEGEGDVQVINENGKRSAEDENKDGPKRVRTKSLYRQPTVNELNRLQETENLFNSNLFRLQVDEIIEEVKVKEKTEKRFLQFFTELKTHLLSIPEDDTEYDLSEQTLFKKLKVKLPLSGKLSKTKCMFKFHKFSNVEIVGSYALGCAINSKLRVDLQISVPGETYTKNDSINYRYHKKRAAYLAYIAAHLSKLENIEELQYSYINGTETKPVLDFKPTGKLGNQLSVRINLLCDSDAYKLHRFSPERNNLREAWLFNENSESNTEVGPPTPCYNNSVLADLTATVNQVFLNEILQKSENLKQAVTLLKIWLRQRNLKVSGHVVALLVAYFVQTKRVNNIMSSYQIVRNIWIALKTSDLDTKGISLCKATDTSPSLEDFHKHFPVVFIDRTGFYNICGQMCKGTYLALKRECVLAVDMLDNGKINSFLPLFMVPVKPLMQFDHILRFKNLKQLKESVLAKTPREAQVNHGIEQLPLVTDVVHSLLAKGLGNRVDLIQQLVDNDFSWPVKKSLDKVRSGYEEKLSFGFVLNPENSINVVEKGPPANLPEAEEFRAFWGDKSELRRFQDGSITETCVWEGESMTERRTVTKQIVDYLMKLKFDINPSDLFHISDQLDSVLARKQWASERVLYVDDSSLTALQAFDALRRDLRQLVQLPLDISAVYGVSPIFSYSAPAPALPRATPHNPWQRASTCLVKDMQRDGLASLPEYTPVCKAILELGHSGKWPGDIHAFRCLKAAFHLQIAERLTAQYSLPTQAYATHIDVLKNGLVFRLEIAHAKEITLLKREMQHGVVKYRESEESVRLQCDTVLMPRLRGALHGLHQKHPSFGPTACLFKRWLSAHLLSPPHFPETVAELMTAAVYMHAAPTQPPASPTVGLVRVLKLLAEFDWQRDMIVLDFNEDMSHEEITELEQKFAASPESAPAVRIVTAYDGPMPSVWSRAGPSANVLARARRLAASALKYLDDALMVGHKDNILGMFVPSYAGYNVLIHLHSALVPHSSERVDQPPKLQPLPEKLTEEIIPVVEFHPVTKYLGELRSAYGDFALFFHDLYGGEVIAVLWKPDIKDDREFQLTNANALKPYSAKGETKYKVNIEALIEDFRILGDGLVKHITVN</sequence>
<dbReference type="InterPro" id="IPR035082">
    <property type="entry name" value="Nrap_D1"/>
</dbReference>
<comment type="subunit">
    <text evidence="9">Part of the small subunit (SSU) processome, composed of more than 70 proteins and the RNA chaperone small nucleolar RNA (snoRNA) U3.</text>
</comment>
<evidence type="ECO:0000256" key="3">
    <source>
        <dbReference type="ARBA" id="ARBA00006674"/>
    </source>
</evidence>
<dbReference type="InterPro" id="IPR035367">
    <property type="entry name" value="Nrap_D2"/>
</dbReference>
<dbReference type="Pfam" id="PF17403">
    <property type="entry name" value="Nrap_D2"/>
    <property type="match status" value="1"/>
</dbReference>
<keyword evidence="5" id="KW-0158">Chromosome</keyword>
<evidence type="ECO:0000256" key="11">
    <source>
        <dbReference type="SAM" id="MobiDB-lite"/>
    </source>
</evidence>
<dbReference type="Pfam" id="PF17407">
    <property type="entry name" value="Nrap_D6"/>
    <property type="match status" value="1"/>
</dbReference>
<evidence type="ECO:0000256" key="1">
    <source>
        <dbReference type="ARBA" id="ARBA00004286"/>
    </source>
</evidence>
<dbReference type="PANTHER" id="PTHR17972:SF0">
    <property type="entry name" value="NUCLEOLAR PROTEIN 6"/>
    <property type="match status" value="1"/>
</dbReference>
<dbReference type="InterPro" id="IPR035368">
    <property type="entry name" value="Nrap_D3"/>
</dbReference>